<organism evidence="1 2">
    <name type="scientific">Boeremia exigua</name>
    <dbReference type="NCBI Taxonomy" id="749465"/>
    <lineage>
        <taxon>Eukaryota</taxon>
        <taxon>Fungi</taxon>
        <taxon>Dikarya</taxon>
        <taxon>Ascomycota</taxon>
        <taxon>Pezizomycotina</taxon>
        <taxon>Dothideomycetes</taxon>
        <taxon>Pleosporomycetidae</taxon>
        <taxon>Pleosporales</taxon>
        <taxon>Pleosporineae</taxon>
        <taxon>Didymellaceae</taxon>
        <taxon>Boeremia</taxon>
    </lineage>
</organism>
<accession>A0ACC2HTM4</accession>
<protein>
    <submittedName>
        <fullName evidence="1">Uncharacterized protein</fullName>
    </submittedName>
</protein>
<keyword evidence="2" id="KW-1185">Reference proteome</keyword>
<sequence length="339" mass="37609">MSATKLPSTILGTLRASTTKSRPVLRHTCAYHSYDYAQPPPFPAAETKILSSAYAHVPNHGFTIDALKLGARDAGYLDASTNLFPRGVFDLINYHLVTQRLALKDSVQFLEEKDGKKLGVGSKVRSLTLARLRANEPVLHRWQEALAVMAQPTYIPPSLHELAALADEIWFLAGDQSVDTSWYTKRATLSTIYSATEVFMTQDTSKNFVETEQFLDNRLQDLQTVGGFMAPLGVVHCTVGSDKAALLELLHESNITVTQWQWPPNVFRWRLLHTIEARHARRIDQPFAWNVTLTVPHFARVMPAKGPAIASGTEYAAMCAVCQQDTSAIFGIVDLGKES</sequence>
<reference evidence="1" key="1">
    <citation type="submission" date="2022-11" db="EMBL/GenBank/DDBJ databases">
        <title>Genome Sequence of Boeremia exigua.</title>
        <authorList>
            <person name="Buettner E."/>
        </authorList>
    </citation>
    <scope>NUCLEOTIDE SEQUENCE</scope>
    <source>
        <strain evidence="1">CU02</strain>
    </source>
</reference>
<evidence type="ECO:0000313" key="2">
    <source>
        <dbReference type="Proteomes" id="UP001153331"/>
    </source>
</evidence>
<proteinExistence type="predicted"/>
<comment type="caution">
    <text evidence="1">The sequence shown here is derived from an EMBL/GenBank/DDBJ whole genome shotgun (WGS) entry which is preliminary data.</text>
</comment>
<gene>
    <name evidence="1" type="ORF">OPT61_g9535</name>
</gene>
<name>A0ACC2HTM4_9PLEO</name>
<dbReference type="Proteomes" id="UP001153331">
    <property type="component" value="Unassembled WGS sequence"/>
</dbReference>
<evidence type="ECO:0000313" key="1">
    <source>
        <dbReference type="EMBL" id="KAJ8106437.1"/>
    </source>
</evidence>
<dbReference type="EMBL" id="JAPHNI010001169">
    <property type="protein sequence ID" value="KAJ8106437.1"/>
    <property type="molecule type" value="Genomic_DNA"/>
</dbReference>